<sequence>MAHELIRQPGATVPLRLNSPIDEAALARARVDLAACLRMAARLGLAEGICNHFSALVPGRDDLFLVNPYGLAFAEVTASSLLVCDFDGNVIRGEGTPEATAFYIHARLHLNKPGAAAAFHTHMPNATALTMIEGGASAHDPLAHDPLAHDPLAYAGQSALKFLGRVAVDPVYNGLALDADEGDRIAAAMGDADILFMRNHGVMVTGPGIAEAWDDLYYLERAAEVQIRALSTGRPLLPVPEAVARATARQMRDGDAESARLHLESVKRILARSEPDFAS</sequence>
<dbReference type="Pfam" id="PF00596">
    <property type="entry name" value="Aldolase_II"/>
    <property type="match status" value="1"/>
</dbReference>
<dbReference type="EC" id="4.1.2.-" evidence="3"/>
<feature type="domain" description="Class II aldolase/adducin N-terminal" evidence="2">
    <location>
        <begin position="31"/>
        <end position="227"/>
    </location>
</feature>
<dbReference type="SMART" id="SM01007">
    <property type="entry name" value="Aldolase_II"/>
    <property type="match status" value="1"/>
</dbReference>
<protein>
    <submittedName>
        <fullName evidence="3">Aldolase</fullName>
        <ecNumber evidence="3">4.1.2.-</ecNumber>
    </submittedName>
</protein>
<proteinExistence type="inferred from homology"/>
<keyword evidence="3" id="KW-0456">Lyase</keyword>
<dbReference type="InterPro" id="IPR001303">
    <property type="entry name" value="Aldolase_II/adducin_N"/>
</dbReference>
<evidence type="ECO:0000256" key="1">
    <source>
        <dbReference type="ARBA" id="ARBA00037961"/>
    </source>
</evidence>
<dbReference type="Proteomes" id="UP001413721">
    <property type="component" value="Unassembled WGS sequence"/>
</dbReference>
<evidence type="ECO:0000313" key="3">
    <source>
        <dbReference type="EMBL" id="MEN2991891.1"/>
    </source>
</evidence>
<dbReference type="EMBL" id="JBBKTW010000017">
    <property type="protein sequence ID" value="MEN2991891.1"/>
    <property type="molecule type" value="Genomic_DNA"/>
</dbReference>
<comment type="caution">
    <text evidence="3">The sequence shown here is derived from an EMBL/GenBank/DDBJ whole genome shotgun (WGS) entry which is preliminary data.</text>
</comment>
<dbReference type="GO" id="GO:0016829">
    <property type="term" value="F:lyase activity"/>
    <property type="evidence" value="ECO:0007669"/>
    <property type="project" value="UniProtKB-KW"/>
</dbReference>
<name>A0ABU9YSW5_9PROT</name>
<dbReference type="InterPro" id="IPR036409">
    <property type="entry name" value="Aldolase_II/adducin_N_sf"/>
</dbReference>
<accession>A0ABU9YSW5</accession>
<dbReference type="Gene3D" id="3.40.225.10">
    <property type="entry name" value="Class II aldolase/adducin N-terminal domain"/>
    <property type="match status" value="1"/>
</dbReference>
<dbReference type="InterPro" id="IPR051017">
    <property type="entry name" value="Aldolase-II_Adducin_sf"/>
</dbReference>
<comment type="similarity">
    <text evidence="1">Belongs to the aldolase class II family.</text>
</comment>
<dbReference type="PANTHER" id="PTHR10672">
    <property type="entry name" value="ADDUCIN"/>
    <property type="match status" value="1"/>
</dbReference>
<evidence type="ECO:0000259" key="2">
    <source>
        <dbReference type="SMART" id="SM01007"/>
    </source>
</evidence>
<organism evidence="3 4">
    <name type="scientific">Tistrella arctica</name>
    <dbReference type="NCBI Taxonomy" id="3133430"/>
    <lineage>
        <taxon>Bacteria</taxon>
        <taxon>Pseudomonadati</taxon>
        <taxon>Pseudomonadota</taxon>
        <taxon>Alphaproteobacteria</taxon>
        <taxon>Geminicoccales</taxon>
        <taxon>Geminicoccaceae</taxon>
        <taxon>Tistrella</taxon>
    </lineage>
</organism>
<dbReference type="GO" id="GO:0016740">
    <property type="term" value="F:transferase activity"/>
    <property type="evidence" value="ECO:0007669"/>
    <property type="project" value="UniProtKB-KW"/>
</dbReference>
<dbReference type="RefSeq" id="WP_345938711.1">
    <property type="nucleotide sequence ID" value="NZ_JBBKTW010000017.1"/>
</dbReference>
<evidence type="ECO:0000313" key="4">
    <source>
        <dbReference type="Proteomes" id="UP001413721"/>
    </source>
</evidence>
<keyword evidence="3" id="KW-0808">Transferase</keyword>
<gene>
    <name evidence="3" type="ORF">WG926_26505</name>
</gene>
<dbReference type="PANTHER" id="PTHR10672:SF3">
    <property type="entry name" value="PROTEIN HU-LI TAI SHAO"/>
    <property type="match status" value="1"/>
</dbReference>
<keyword evidence="4" id="KW-1185">Reference proteome</keyword>
<reference evidence="3 4" key="1">
    <citation type="submission" date="2024-03" db="EMBL/GenBank/DDBJ databases">
        <title>High-quality draft genome sequencing of Tistrella sp. BH-R2-4.</title>
        <authorList>
            <person name="Dong C."/>
        </authorList>
    </citation>
    <scope>NUCLEOTIDE SEQUENCE [LARGE SCALE GENOMIC DNA]</scope>
    <source>
        <strain evidence="3 4">BH-R2-4</strain>
    </source>
</reference>
<dbReference type="NCBIfam" id="NF005068">
    <property type="entry name" value="PRK06486.1"/>
    <property type="match status" value="1"/>
</dbReference>
<dbReference type="SUPFAM" id="SSF53639">
    <property type="entry name" value="AraD/HMP-PK domain-like"/>
    <property type="match status" value="1"/>
</dbReference>